<reference evidence="1 2" key="1">
    <citation type="submission" date="2014-02" db="EMBL/GenBank/DDBJ databases">
        <title>The genome sequence of Colletotrichum salicis CBS 607.94.</title>
        <authorList>
            <person name="Baroncelli R."/>
            <person name="Thon M.R."/>
        </authorList>
    </citation>
    <scope>NUCLEOTIDE SEQUENCE [LARGE SCALE GENOMIC DNA]</scope>
    <source>
        <strain evidence="1 2">CBS 607.94</strain>
    </source>
</reference>
<comment type="caution">
    <text evidence="1">The sequence shown here is derived from an EMBL/GenBank/DDBJ whole genome shotgun (WGS) entry which is preliminary data.</text>
</comment>
<proteinExistence type="predicted"/>
<protein>
    <submittedName>
        <fullName evidence="1">Uncharacterized protein</fullName>
    </submittedName>
</protein>
<evidence type="ECO:0000313" key="1">
    <source>
        <dbReference type="EMBL" id="KXH32094.1"/>
    </source>
</evidence>
<dbReference type="Proteomes" id="UP000070121">
    <property type="component" value="Unassembled WGS sequence"/>
</dbReference>
<organism evidence="1 2">
    <name type="scientific">Colletotrichum salicis</name>
    <dbReference type="NCBI Taxonomy" id="1209931"/>
    <lineage>
        <taxon>Eukaryota</taxon>
        <taxon>Fungi</taxon>
        <taxon>Dikarya</taxon>
        <taxon>Ascomycota</taxon>
        <taxon>Pezizomycotina</taxon>
        <taxon>Sordariomycetes</taxon>
        <taxon>Hypocreomycetidae</taxon>
        <taxon>Glomerellales</taxon>
        <taxon>Glomerellaceae</taxon>
        <taxon>Colletotrichum</taxon>
        <taxon>Colletotrichum acutatum species complex</taxon>
    </lineage>
</organism>
<gene>
    <name evidence="1" type="ORF">CSAL01_10583</name>
</gene>
<accession>A0A135S852</accession>
<dbReference type="AlphaFoldDB" id="A0A135S852"/>
<keyword evidence="2" id="KW-1185">Reference proteome</keyword>
<name>A0A135S852_9PEZI</name>
<dbReference type="EMBL" id="JFFI01002483">
    <property type="protein sequence ID" value="KXH32094.1"/>
    <property type="molecule type" value="Genomic_DNA"/>
</dbReference>
<sequence>MHTPDQQVCLCAYPPPVHVQEHKQVQVRHPPSQRQAGLPLQLGGLDRSGGGGVAVALWLNCPTLCGTGWNMDSGIGRVLSSLWNQKYPPVDGRISRRTAQKLRRAVKDFELRDFSSSPFVFLVAFHDLDAVDKLDDQPMTLDDSACGSILVPHTVKVPAWPLIQLRLRLPIAWLLRADNLGAKRCND</sequence>
<evidence type="ECO:0000313" key="2">
    <source>
        <dbReference type="Proteomes" id="UP000070121"/>
    </source>
</evidence>